<dbReference type="SUPFAM" id="SSF54001">
    <property type="entry name" value="Cysteine proteinases"/>
    <property type="match status" value="1"/>
</dbReference>
<keyword evidence="1" id="KW-1133">Transmembrane helix</keyword>
<dbReference type="PANTHER" id="PTHR33490">
    <property type="entry name" value="BLR5614 PROTEIN-RELATED"/>
    <property type="match status" value="1"/>
</dbReference>
<accession>A0A8I0A5R4</accession>
<dbReference type="AlphaFoldDB" id="A0A8I0A5R4"/>
<dbReference type="PANTHER" id="PTHR33490:SF3">
    <property type="entry name" value="CONSERVED INTEGRAL MEMBRANE PROTEIN"/>
    <property type="match status" value="1"/>
</dbReference>
<feature type="transmembrane region" description="Helical" evidence="1">
    <location>
        <begin position="20"/>
        <end position="41"/>
    </location>
</feature>
<gene>
    <name evidence="3" type="ORF">H8R92_03825</name>
</gene>
<dbReference type="Pfam" id="PF01841">
    <property type="entry name" value="Transglut_core"/>
    <property type="match status" value="1"/>
</dbReference>
<keyword evidence="1" id="KW-0472">Membrane</keyword>
<proteinExistence type="predicted"/>
<protein>
    <submittedName>
        <fullName evidence="3">Transglutaminase domain-containing protein</fullName>
    </submittedName>
</protein>
<keyword evidence="4" id="KW-1185">Reference proteome</keyword>
<dbReference type="SMART" id="SM00460">
    <property type="entry name" value="TGc"/>
    <property type="match status" value="1"/>
</dbReference>
<organism evidence="3 4">
    <name type="scientific">Clostridium lentum</name>
    <dbReference type="NCBI Taxonomy" id="2763037"/>
    <lineage>
        <taxon>Bacteria</taxon>
        <taxon>Bacillati</taxon>
        <taxon>Bacillota</taxon>
        <taxon>Clostridia</taxon>
        <taxon>Eubacteriales</taxon>
        <taxon>Clostridiaceae</taxon>
        <taxon>Clostridium</taxon>
    </lineage>
</organism>
<feature type="transmembrane region" description="Helical" evidence="1">
    <location>
        <begin position="62"/>
        <end position="88"/>
    </location>
</feature>
<dbReference type="EMBL" id="JACOOQ010000004">
    <property type="protein sequence ID" value="MBC5639570.1"/>
    <property type="molecule type" value="Genomic_DNA"/>
</dbReference>
<dbReference type="InterPro" id="IPR038765">
    <property type="entry name" value="Papain-like_cys_pep_sf"/>
</dbReference>
<dbReference type="Proteomes" id="UP000662088">
    <property type="component" value="Unassembled WGS sequence"/>
</dbReference>
<evidence type="ECO:0000256" key="1">
    <source>
        <dbReference type="SAM" id="Phobius"/>
    </source>
</evidence>
<sequence>MTVIIRFKLQYLTFIYNTKYTNSIILIIFFCISQNIIYVLLKLLSQHVISAFKSNEKRVIPLYIISGFLGFIKGLVIILIVFVGVITYNRTIGANNKIDLFSDFSSYNKIKTIIFTNSSFNPDMYPVNDNTISTANNIIYYNGVTLEEGIQSNEEIDNKAKEIIKFCDDDRSKAKRIYTWIGTNIQYDSEKASKALNEEELDGSGSITAWHSGKGICFDYACLYVSMARAAGLKVRLVTGEAFDGNSYGSHAWNQVYLSDERRWINVDTTFYISGDYFDSNLFEEDHIEEEIAGEW</sequence>
<reference evidence="3" key="1">
    <citation type="submission" date="2020-08" db="EMBL/GenBank/DDBJ databases">
        <title>Genome public.</title>
        <authorList>
            <person name="Liu C."/>
            <person name="Sun Q."/>
        </authorList>
    </citation>
    <scope>NUCLEOTIDE SEQUENCE</scope>
    <source>
        <strain evidence="3">NSJ-42</strain>
    </source>
</reference>
<comment type="caution">
    <text evidence="3">The sequence shown here is derived from an EMBL/GenBank/DDBJ whole genome shotgun (WGS) entry which is preliminary data.</text>
</comment>
<dbReference type="InterPro" id="IPR002931">
    <property type="entry name" value="Transglutaminase-like"/>
</dbReference>
<name>A0A8I0A5R4_9CLOT</name>
<keyword evidence="1" id="KW-0812">Transmembrane</keyword>
<feature type="domain" description="Transglutaminase-like" evidence="2">
    <location>
        <begin position="209"/>
        <end position="271"/>
    </location>
</feature>
<evidence type="ECO:0000259" key="2">
    <source>
        <dbReference type="SMART" id="SM00460"/>
    </source>
</evidence>
<evidence type="ECO:0000313" key="3">
    <source>
        <dbReference type="EMBL" id="MBC5639570.1"/>
    </source>
</evidence>
<evidence type="ECO:0000313" key="4">
    <source>
        <dbReference type="Proteomes" id="UP000662088"/>
    </source>
</evidence>
<dbReference type="Gene3D" id="3.10.620.30">
    <property type="match status" value="1"/>
</dbReference>